<organism evidence="1 2">
    <name type="scientific">Corynebacterium vitaeruminis DSM 20294</name>
    <dbReference type="NCBI Taxonomy" id="1224164"/>
    <lineage>
        <taxon>Bacteria</taxon>
        <taxon>Bacillati</taxon>
        <taxon>Actinomycetota</taxon>
        <taxon>Actinomycetes</taxon>
        <taxon>Mycobacteriales</taxon>
        <taxon>Corynebacteriaceae</taxon>
        <taxon>Corynebacterium</taxon>
    </lineage>
</organism>
<dbReference type="RefSeq" id="WP_025253893.1">
    <property type="nucleotide sequence ID" value="NZ_CP004353.1"/>
</dbReference>
<dbReference type="AlphaFoldDB" id="W5Y506"/>
<gene>
    <name evidence="1" type="ORF">B843_12720</name>
</gene>
<dbReference type="EMBL" id="CP004353">
    <property type="protein sequence ID" value="AHI23920.1"/>
    <property type="molecule type" value="Genomic_DNA"/>
</dbReference>
<evidence type="ECO:0000313" key="1">
    <source>
        <dbReference type="EMBL" id="AHI23920.1"/>
    </source>
</evidence>
<accession>W5Y506</accession>
<proteinExistence type="predicted"/>
<name>W5Y506_9CORY</name>
<dbReference type="KEGG" id="cvt:B843_12720"/>
<dbReference type="eggNOG" id="ENOG50328UE">
    <property type="taxonomic scope" value="Bacteria"/>
</dbReference>
<reference evidence="1 2" key="1">
    <citation type="submission" date="2013-02" db="EMBL/GenBank/DDBJ databases">
        <title>The complete genome sequence of Corynebacterium vitaeruminis DSM 20294.</title>
        <authorList>
            <person name="Ruckert C."/>
            <person name="Albersmeier A."/>
            <person name="Kalinowski J."/>
        </authorList>
    </citation>
    <scope>NUCLEOTIDE SEQUENCE [LARGE SCALE GENOMIC DNA]</scope>
    <source>
        <strain evidence="2">ATCC 10234</strain>
    </source>
</reference>
<dbReference type="Proteomes" id="UP000019222">
    <property type="component" value="Chromosome"/>
</dbReference>
<protein>
    <submittedName>
        <fullName evidence="1">Uncharacterized protein</fullName>
    </submittedName>
</protein>
<sequence>MMTTSEPSNLDPQMAALKNEVFYLVTGIANLVNKIGTSTPEWGPETTDTVNKNLDPSISNIARLPDELSRAIVQVAGANLHQIGQMMEHGFTSPATVAPLARSCIENVALLLFINRDEDSPEVRTVRAARAIRSGMTRDKVHTLGGLAELHQELNTVVQRYTAKHTILELKQEDVSYSDMVRMTLNGVIGEDLYGDLCSYTHHNAWRAYYQFLVAGVNPTQLELDSLFFAFEAARAVTAGGFALAKYRDSNATSDLLEGLRFSIDRLIGLGRMLNDFQQNIEA</sequence>
<dbReference type="HOGENOM" id="CLU_965450_0_0_11"/>
<evidence type="ECO:0000313" key="2">
    <source>
        <dbReference type="Proteomes" id="UP000019222"/>
    </source>
</evidence>
<keyword evidence="2" id="KW-1185">Reference proteome</keyword>